<feature type="domain" description="BUB1 N-terminal" evidence="2">
    <location>
        <begin position="1"/>
        <end position="167"/>
    </location>
</feature>
<evidence type="ECO:0000256" key="1">
    <source>
        <dbReference type="SAM" id="MobiDB-lite"/>
    </source>
</evidence>
<evidence type="ECO:0000313" key="3">
    <source>
        <dbReference type="EMBL" id="KOO30814.1"/>
    </source>
</evidence>
<dbReference type="EMBL" id="JWZX01002156">
    <property type="protein sequence ID" value="KOO30814.1"/>
    <property type="molecule type" value="Genomic_DNA"/>
</dbReference>
<dbReference type="OrthoDB" id="248495at2759"/>
<dbReference type="GO" id="GO:0032991">
    <property type="term" value="C:protein-containing complex"/>
    <property type="evidence" value="ECO:0007669"/>
    <property type="project" value="UniProtKB-ARBA"/>
</dbReference>
<reference evidence="4" key="1">
    <citation type="journal article" date="2015" name="PLoS Genet.">
        <title>Genome Sequence and Transcriptome Analyses of Chrysochromulina tobin: Metabolic Tools for Enhanced Algal Fitness in the Prominent Order Prymnesiales (Haptophyceae).</title>
        <authorList>
            <person name="Hovde B.T."/>
            <person name="Deodato C.R."/>
            <person name="Hunsperger H.M."/>
            <person name="Ryken S.A."/>
            <person name="Yost W."/>
            <person name="Jha R.K."/>
            <person name="Patterson J."/>
            <person name="Monnat R.J. Jr."/>
            <person name="Barlow S.B."/>
            <person name="Starkenburg S.R."/>
            <person name="Cattolico R.A."/>
        </authorList>
    </citation>
    <scope>NUCLEOTIDE SEQUENCE</scope>
    <source>
        <strain evidence="4">CCMP291</strain>
    </source>
</reference>
<dbReference type="Pfam" id="PF08311">
    <property type="entry name" value="Mad3_BUB1_I"/>
    <property type="match status" value="1"/>
</dbReference>
<evidence type="ECO:0000259" key="2">
    <source>
        <dbReference type="PROSITE" id="PS51489"/>
    </source>
</evidence>
<accession>A0A0M0JW58</accession>
<dbReference type="GO" id="GO:0051754">
    <property type="term" value="P:meiotic sister chromatid cohesion, centromeric"/>
    <property type="evidence" value="ECO:0007669"/>
    <property type="project" value="TreeGrafter"/>
</dbReference>
<dbReference type="SMART" id="SM00777">
    <property type="entry name" value="Mad3_BUB1_I"/>
    <property type="match status" value="1"/>
</dbReference>
<evidence type="ECO:0000313" key="4">
    <source>
        <dbReference type="Proteomes" id="UP000037460"/>
    </source>
</evidence>
<feature type="compositionally biased region" description="Low complexity" evidence="1">
    <location>
        <begin position="188"/>
        <end position="206"/>
    </location>
</feature>
<proteinExistence type="predicted"/>
<keyword evidence="3" id="KW-0808">Transferase</keyword>
<dbReference type="InterPro" id="IPR015661">
    <property type="entry name" value="Bub1/Mad3"/>
</dbReference>
<comment type="caution">
    <text evidence="3">The sequence shown here is derived from an EMBL/GenBank/DDBJ whole genome shotgun (WGS) entry which is preliminary data.</text>
</comment>
<dbReference type="Proteomes" id="UP000037460">
    <property type="component" value="Unassembled WGS sequence"/>
</dbReference>
<gene>
    <name evidence="3" type="ORF">Ctob_013066</name>
</gene>
<dbReference type="InterPro" id="IPR013212">
    <property type="entry name" value="Mad3/Bub1_I"/>
</dbReference>
<dbReference type="PANTHER" id="PTHR14030">
    <property type="entry name" value="MITOTIC CHECKPOINT SERINE/THREONINE-PROTEIN KINASE BUB1"/>
    <property type="match status" value="1"/>
</dbReference>
<dbReference type="GO" id="GO:0004672">
    <property type="term" value="F:protein kinase activity"/>
    <property type="evidence" value="ECO:0007669"/>
    <property type="project" value="TreeGrafter"/>
</dbReference>
<sequence>MAEVDEAPAWETCKENAQPLRRGRKVEALNAGLEAGAAKVSEVQKQERETWEARLVAEATGGDPLDRVRDAEPIFDYLYARHIGQLHALFWISWAAVLESKRKLDEADKVLTRGELMRAQPAGRIKQKHAEFEARLMRKHILAPPEDAVEAMSNGGGASSSRPSKERSALNRMSKREAAGPHRPTTQRAPAPLSRAPPSRPAAAAVGGRGGNGFLIFEDENQAPGTRELEDAPEPWEMGTATDNAKENTGEATPWAGAT</sequence>
<protein>
    <submittedName>
        <fullName evidence="3">Mitotic checkpoint serine threonine-protein kinase bub1 beta</fullName>
    </submittedName>
</protein>
<dbReference type="Gene3D" id="1.25.40.430">
    <property type="match status" value="2"/>
</dbReference>
<dbReference type="PANTHER" id="PTHR14030:SF4">
    <property type="entry name" value="BUB1 KINASE, ISOFORM A-RELATED"/>
    <property type="match status" value="1"/>
</dbReference>
<organism evidence="3 4">
    <name type="scientific">Chrysochromulina tobinii</name>
    <dbReference type="NCBI Taxonomy" id="1460289"/>
    <lineage>
        <taxon>Eukaryota</taxon>
        <taxon>Haptista</taxon>
        <taxon>Haptophyta</taxon>
        <taxon>Prymnesiophyceae</taxon>
        <taxon>Prymnesiales</taxon>
        <taxon>Chrysochromulinaceae</taxon>
        <taxon>Chrysochromulina</taxon>
    </lineage>
</organism>
<feature type="region of interest" description="Disordered" evidence="1">
    <location>
        <begin position="149"/>
        <end position="259"/>
    </location>
</feature>
<keyword evidence="4" id="KW-1185">Reference proteome</keyword>
<dbReference type="AlphaFoldDB" id="A0A0M0JW58"/>
<dbReference type="GO" id="GO:0007094">
    <property type="term" value="P:mitotic spindle assembly checkpoint signaling"/>
    <property type="evidence" value="ECO:0007669"/>
    <property type="project" value="InterPro"/>
</dbReference>
<keyword evidence="3" id="KW-0418">Kinase</keyword>
<feature type="compositionally biased region" description="Basic and acidic residues" evidence="1">
    <location>
        <begin position="163"/>
        <end position="180"/>
    </location>
</feature>
<dbReference type="PROSITE" id="PS51489">
    <property type="entry name" value="BUB1_N"/>
    <property type="match status" value="1"/>
</dbReference>
<name>A0A0M0JW58_9EUKA</name>
<dbReference type="GO" id="GO:0005634">
    <property type="term" value="C:nucleus"/>
    <property type="evidence" value="ECO:0007669"/>
    <property type="project" value="TreeGrafter"/>
</dbReference>